<proteinExistence type="predicted"/>
<accession>A0A8T2MZP8</accession>
<name>A0A8T2MZP8_9TELE</name>
<dbReference type="Proteomes" id="UP000824540">
    <property type="component" value="Unassembled WGS sequence"/>
</dbReference>
<comment type="caution">
    <text evidence="1">The sequence shown here is derived from an EMBL/GenBank/DDBJ whole genome shotgun (WGS) entry which is preliminary data.</text>
</comment>
<reference evidence="1" key="1">
    <citation type="thesis" date="2021" institute="BYU ScholarsArchive" country="Provo, UT, USA">
        <title>Applications of and Algorithms for Genome Assembly and Genomic Analyses with an Emphasis on Marine Teleosts.</title>
        <authorList>
            <person name="Pickett B.D."/>
        </authorList>
    </citation>
    <scope>NUCLEOTIDE SEQUENCE</scope>
    <source>
        <strain evidence="1">HI-2016</strain>
    </source>
</reference>
<gene>
    <name evidence="1" type="ORF">JZ751_012734</name>
</gene>
<evidence type="ECO:0000313" key="1">
    <source>
        <dbReference type="EMBL" id="KAG9333374.1"/>
    </source>
</evidence>
<dbReference type="AlphaFoldDB" id="A0A8T2MZP8"/>
<sequence length="151" mass="17227">MRLEQYLSALRICPRPRSVAHLCGKRLCWHYSFTPPPGWAASIPKRRRPIQPQHVLPPSGKLKQMPCMVQPRVQRQTPPAEPLTGSTELSYYQKAYTREHIVQILRYEVFQSCWPWAVHDRVLFSCRPPPPLCIPQLPDVTGGFPGCTSAG</sequence>
<organism evidence="1 2">
    <name type="scientific">Albula glossodonta</name>
    <name type="common">roundjaw bonefish</name>
    <dbReference type="NCBI Taxonomy" id="121402"/>
    <lineage>
        <taxon>Eukaryota</taxon>
        <taxon>Metazoa</taxon>
        <taxon>Chordata</taxon>
        <taxon>Craniata</taxon>
        <taxon>Vertebrata</taxon>
        <taxon>Euteleostomi</taxon>
        <taxon>Actinopterygii</taxon>
        <taxon>Neopterygii</taxon>
        <taxon>Teleostei</taxon>
        <taxon>Albuliformes</taxon>
        <taxon>Albulidae</taxon>
        <taxon>Albula</taxon>
    </lineage>
</organism>
<dbReference type="EMBL" id="JAFBMS010000203">
    <property type="protein sequence ID" value="KAG9333374.1"/>
    <property type="molecule type" value="Genomic_DNA"/>
</dbReference>
<protein>
    <submittedName>
        <fullName evidence="1">Uncharacterized protein</fullName>
    </submittedName>
</protein>
<evidence type="ECO:0000313" key="2">
    <source>
        <dbReference type="Proteomes" id="UP000824540"/>
    </source>
</evidence>
<keyword evidence="2" id="KW-1185">Reference proteome</keyword>